<keyword evidence="2" id="KW-1133">Transmembrane helix</keyword>
<accession>A0A1T5DJY3</accession>
<dbReference type="Pfam" id="PF13181">
    <property type="entry name" value="TPR_8"/>
    <property type="match status" value="1"/>
</dbReference>
<gene>
    <name evidence="3" type="ORF">SAMN05660477_00787</name>
</gene>
<feature type="repeat" description="TPR" evidence="1">
    <location>
        <begin position="180"/>
        <end position="213"/>
    </location>
</feature>
<name>A0A1T5DJY3_9FLAO</name>
<dbReference type="PROSITE" id="PS50005">
    <property type="entry name" value="TPR"/>
    <property type="match status" value="1"/>
</dbReference>
<dbReference type="GO" id="GO:0033130">
    <property type="term" value="F:acetylcholine receptor binding"/>
    <property type="evidence" value="ECO:0007669"/>
    <property type="project" value="TreeGrafter"/>
</dbReference>
<keyword evidence="2" id="KW-0812">Transmembrane</keyword>
<dbReference type="SMART" id="SM00028">
    <property type="entry name" value="TPR"/>
    <property type="match status" value="4"/>
</dbReference>
<dbReference type="Gene3D" id="1.25.40.10">
    <property type="entry name" value="Tetratricopeptide repeat domain"/>
    <property type="match status" value="2"/>
</dbReference>
<evidence type="ECO:0000256" key="2">
    <source>
        <dbReference type="SAM" id="Phobius"/>
    </source>
</evidence>
<evidence type="ECO:0000313" key="3">
    <source>
        <dbReference type="EMBL" id="SKB71957.1"/>
    </source>
</evidence>
<protein>
    <submittedName>
        <fullName evidence="3">Tetratricopeptide repeat-containing protein</fullName>
    </submittedName>
</protein>
<keyword evidence="4" id="KW-1185">Reference proteome</keyword>
<evidence type="ECO:0000313" key="4">
    <source>
        <dbReference type="Proteomes" id="UP000191112"/>
    </source>
</evidence>
<dbReference type="Proteomes" id="UP000191112">
    <property type="component" value="Unassembled WGS sequence"/>
</dbReference>
<feature type="transmembrane region" description="Helical" evidence="2">
    <location>
        <begin position="328"/>
        <end position="346"/>
    </location>
</feature>
<keyword evidence="2" id="KW-0472">Membrane</keyword>
<evidence type="ECO:0000256" key="1">
    <source>
        <dbReference type="PROSITE-ProRule" id="PRU00339"/>
    </source>
</evidence>
<dbReference type="STRING" id="619805.SAMN05660477_00787"/>
<organism evidence="3 4">
    <name type="scientific">Soonwooa buanensis</name>
    <dbReference type="NCBI Taxonomy" id="619805"/>
    <lineage>
        <taxon>Bacteria</taxon>
        <taxon>Pseudomonadati</taxon>
        <taxon>Bacteroidota</taxon>
        <taxon>Flavobacteriia</taxon>
        <taxon>Flavobacteriales</taxon>
        <taxon>Weeksellaceae</taxon>
        <taxon>Chryseobacterium group</taxon>
        <taxon>Soonwooa</taxon>
    </lineage>
</organism>
<dbReference type="InterPro" id="IPR052480">
    <property type="entry name" value="RAPsyn"/>
</dbReference>
<dbReference type="SUPFAM" id="SSF48452">
    <property type="entry name" value="TPR-like"/>
    <property type="match status" value="2"/>
</dbReference>
<keyword evidence="1" id="KW-0802">TPR repeat</keyword>
<dbReference type="InterPro" id="IPR011990">
    <property type="entry name" value="TPR-like_helical_dom_sf"/>
</dbReference>
<sequence>MLCSFGILTLASNPREALFNKAKDNLFRNPEETIKISNQLLKDETDVNKKAELYLTLSKAYIAKRDFDKSLTYVTKVQDLLGEITNSDTKAQILISIAIQYQQMEVFNKSLSFLDEIDQHSQKMPDSSRIKFSVLGKAYAVRGMIYKSQLNPELALSKFTIAVKNFEKIAPALQSNANLSVVFYNIGYCYLDLNDKNKAEESFLNSINFAQKEKARSLEAFAYKGLSDVYMKNAKHLEALQLLSKADSLAANIGDLLLNEGIYKVIAENYLALNDINNYNIYNQKYLQTRFLREQNELQSINTSIDNIQKENKKNLDEISQSQTKLDSFIIIFGAILVILFLFLIWKKRQANRLLQEKIKVILNS</sequence>
<dbReference type="InterPro" id="IPR019734">
    <property type="entry name" value="TPR_rpt"/>
</dbReference>
<dbReference type="AlphaFoldDB" id="A0A1T5DJY3"/>
<proteinExistence type="predicted"/>
<dbReference type="PANTHER" id="PTHR46574:SF1">
    <property type="entry name" value="43 KDA RECEPTOR-ASSOCIATED PROTEIN OF THE SYNAPSE"/>
    <property type="match status" value="1"/>
</dbReference>
<dbReference type="GO" id="GO:0005886">
    <property type="term" value="C:plasma membrane"/>
    <property type="evidence" value="ECO:0007669"/>
    <property type="project" value="TreeGrafter"/>
</dbReference>
<reference evidence="3 4" key="1">
    <citation type="submission" date="2017-02" db="EMBL/GenBank/DDBJ databases">
        <authorList>
            <person name="Peterson S.W."/>
        </authorList>
    </citation>
    <scope>NUCLEOTIDE SEQUENCE [LARGE SCALE GENOMIC DNA]</scope>
    <source>
        <strain evidence="3 4">DSM 22323</strain>
    </source>
</reference>
<dbReference type="PANTHER" id="PTHR46574">
    <property type="entry name" value="43 KDA RECEPTOR-ASSOCIATED PROTEIN OF THE SYNAPSE"/>
    <property type="match status" value="1"/>
</dbReference>
<dbReference type="EMBL" id="FUYZ01000002">
    <property type="protein sequence ID" value="SKB71957.1"/>
    <property type="molecule type" value="Genomic_DNA"/>
</dbReference>